<proteinExistence type="inferred from homology"/>
<dbReference type="GO" id="GO:0005874">
    <property type="term" value="C:microtubule"/>
    <property type="evidence" value="ECO:0007669"/>
    <property type="project" value="UniProtKB-KW"/>
</dbReference>
<keyword evidence="4" id="KW-0132">Cell division</keyword>
<evidence type="ECO:0000256" key="2">
    <source>
        <dbReference type="ARBA" id="ARBA00005479"/>
    </source>
</evidence>
<evidence type="ECO:0000256" key="7">
    <source>
        <dbReference type="ARBA" id="ARBA00023054"/>
    </source>
</evidence>
<keyword evidence="8" id="KW-0206">Cytoskeleton</keyword>
<dbReference type="AlphaFoldDB" id="A0A177A7G2"/>
<evidence type="ECO:0000256" key="8">
    <source>
        <dbReference type="ARBA" id="ARBA00023212"/>
    </source>
</evidence>
<comment type="subcellular location">
    <subcellularLocation>
        <location evidence="1">Cytoplasm</location>
        <location evidence="1">Cytoskeleton</location>
        <location evidence="1">Spindle</location>
    </subcellularLocation>
</comment>
<keyword evidence="3" id="KW-0963">Cytoplasm</keyword>
<dbReference type="OrthoDB" id="5372507at2759"/>
<reference evidence="10" key="1">
    <citation type="submission" date="2016-03" db="EMBL/GenBank/DDBJ databases">
        <title>Updated assembly of Pseudogymnoascus destructans, the fungus causing white-nose syndrome of bats.</title>
        <authorList>
            <person name="Palmer J.M."/>
            <person name="Drees K.P."/>
            <person name="Foster J.T."/>
            <person name="Lindner D.L."/>
        </authorList>
    </citation>
    <scope>NUCLEOTIDE SEQUENCE [LARGE SCALE GENOMIC DNA]</scope>
    <source>
        <strain evidence="10">20631-21</strain>
    </source>
</reference>
<evidence type="ECO:0000313" key="10">
    <source>
        <dbReference type="EMBL" id="OAF57402.1"/>
    </source>
</evidence>
<accession>A0A177A7G2</accession>
<keyword evidence="9" id="KW-0131">Cell cycle</keyword>
<gene>
    <name evidence="10" type="ORF">VC83_04617</name>
</gene>
<dbReference type="GO" id="GO:0051225">
    <property type="term" value="P:spindle assembly"/>
    <property type="evidence" value="ECO:0007669"/>
    <property type="project" value="InterPro"/>
</dbReference>
<dbReference type="VEuPathDB" id="FungiDB:GMDG_04640"/>
<dbReference type="EMBL" id="KV441400">
    <property type="protein sequence ID" value="OAF57402.1"/>
    <property type="molecule type" value="Genomic_DNA"/>
</dbReference>
<keyword evidence="5" id="KW-0493">Microtubule</keyword>
<dbReference type="GO" id="GO:0005819">
    <property type="term" value="C:spindle"/>
    <property type="evidence" value="ECO:0007669"/>
    <property type="project" value="UniProtKB-SubCell"/>
</dbReference>
<dbReference type="InterPro" id="IPR026243">
    <property type="entry name" value="HAUS1"/>
</dbReference>
<dbReference type="GO" id="GO:0051301">
    <property type="term" value="P:cell division"/>
    <property type="evidence" value="ECO:0007669"/>
    <property type="project" value="UniProtKB-KW"/>
</dbReference>
<name>A0A177A7G2_9PEZI</name>
<dbReference type="eggNOG" id="ENOG502S1U0">
    <property type="taxonomic scope" value="Eukaryota"/>
</dbReference>
<dbReference type="PANTHER" id="PTHR31570:SF1">
    <property type="entry name" value="HAUS AUGMIN-LIKE COMPLEX SUBUNIT 1"/>
    <property type="match status" value="1"/>
</dbReference>
<dbReference type="Proteomes" id="UP000077154">
    <property type="component" value="Unassembled WGS sequence"/>
</dbReference>
<evidence type="ECO:0000256" key="9">
    <source>
        <dbReference type="ARBA" id="ARBA00023306"/>
    </source>
</evidence>
<keyword evidence="7" id="KW-0175">Coiled coil</keyword>
<organism evidence="10">
    <name type="scientific">Pseudogymnoascus destructans</name>
    <dbReference type="NCBI Taxonomy" id="655981"/>
    <lineage>
        <taxon>Eukaryota</taxon>
        <taxon>Fungi</taxon>
        <taxon>Dikarya</taxon>
        <taxon>Ascomycota</taxon>
        <taxon>Pezizomycotina</taxon>
        <taxon>Leotiomycetes</taxon>
        <taxon>Thelebolales</taxon>
        <taxon>Thelebolaceae</taxon>
        <taxon>Pseudogymnoascus</taxon>
    </lineage>
</organism>
<dbReference type="RefSeq" id="XP_024322692.1">
    <property type="nucleotide sequence ID" value="XM_024468246.1"/>
</dbReference>
<evidence type="ECO:0000256" key="5">
    <source>
        <dbReference type="ARBA" id="ARBA00022701"/>
    </source>
</evidence>
<evidence type="ECO:0000256" key="6">
    <source>
        <dbReference type="ARBA" id="ARBA00022776"/>
    </source>
</evidence>
<evidence type="ECO:0000256" key="3">
    <source>
        <dbReference type="ARBA" id="ARBA00022490"/>
    </source>
</evidence>
<dbReference type="GeneID" id="36287688"/>
<dbReference type="GO" id="GO:0005829">
    <property type="term" value="C:cytosol"/>
    <property type="evidence" value="ECO:0007669"/>
    <property type="project" value="TreeGrafter"/>
</dbReference>
<evidence type="ECO:0000256" key="4">
    <source>
        <dbReference type="ARBA" id="ARBA00022618"/>
    </source>
</evidence>
<sequence>MSIPSTSTIFSPTLARQALATTKDWNYVDAWLSRHFAPGSPPAFERNADTLRALLALAAVNESVDEENELLSKADARCLSELRQNVEPDARSDLLGNLESNLTADGRKGLDALSETAEALNLPFGDTEQMATRIMNLHSTAFSLEQIGARIDVLVNHMQKELELGTSFLKELDSDKYQSPPNMGKQTMEYQRKTKLLAAKLPELRKRISALTASESTGTIKPTVQDVVVEEKDFISIEALVKDLEGQLKSYHGLPHDTDLARLELETLRAELTALKKERDGMFEGLVERESPKKQRIPRR</sequence>
<keyword evidence="6" id="KW-0498">Mitosis</keyword>
<dbReference type="GO" id="GO:0070652">
    <property type="term" value="C:HAUS complex"/>
    <property type="evidence" value="ECO:0007669"/>
    <property type="project" value="InterPro"/>
</dbReference>
<comment type="similarity">
    <text evidence="2">Belongs to the HAUS1 family.</text>
</comment>
<evidence type="ECO:0008006" key="11">
    <source>
        <dbReference type="Google" id="ProtNLM"/>
    </source>
</evidence>
<protein>
    <recommendedName>
        <fullName evidence="11">HAUS augmin-like complex subunit 1</fullName>
    </recommendedName>
</protein>
<dbReference type="Pfam" id="PF25762">
    <property type="entry name" value="HAUS1"/>
    <property type="match status" value="1"/>
</dbReference>
<evidence type="ECO:0000256" key="1">
    <source>
        <dbReference type="ARBA" id="ARBA00004186"/>
    </source>
</evidence>
<dbReference type="PANTHER" id="PTHR31570">
    <property type="entry name" value="HAUS AUGMIN-LIKE COMPLEX SUBUNIT 1"/>
    <property type="match status" value="1"/>
</dbReference>